<evidence type="ECO:0000313" key="3">
    <source>
        <dbReference type="EMBL" id="MCQ8770493.1"/>
    </source>
</evidence>
<feature type="transmembrane region" description="Helical" evidence="2">
    <location>
        <begin position="48"/>
        <end position="68"/>
    </location>
</feature>
<evidence type="ECO:0000313" key="4">
    <source>
        <dbReference type="Proteomes" id="UP001142374"/>
    </source>
</evidence>
<feature type="region of interest" description="Disordered" evidence="1">
    <location>
        <begin position="1"/>
        <end position="24"/>
    </location>
</feature>
<reference evidence="3" key="1">
    <citation type="submission" date="2022-06" db="EMBL/GenBank/DDBJ databases">
        <title>WGS of actinobacteria.</title>
        <authorList>
            <person name="Thawai C."/>
        </authorList>
    </citation>
    <scope>NUCLEOTIDE SEQUENCE</scope>
    <source>
        <strain evidence="3">AA8</strain>
    </source>
</reference>
<keyword evidence="2" id="KW-0812">Transmembrane</keyword>
<keyword evidence="4" id="KW-1185">Reference proteome</keyword>
<dbReference type="Proteomes" id="UP001142374">
    <property type="component" value="Unassembled WGS sequence"/>
</dbReference>
<keyword evidence="2" id="KW-1133">Transmembrane helix</keyword>
<dbReference type="RefSeq" id="WP_168094751.1">
    <property type="nucleotide sequence ID" value="NZ_JAATER010000294.1"/>
</dbReference>
<accession>A0A9X2LG29</accession>
<gene>
    <name evidence="3" type="ORF">NQU55_11970</name>
</gene>
<protein>
    <submittedName>
        <fullName evidence="3">Uncharacterized protein</fullName>
    </submittedName>
</protein>
<name>A0A9X2LG29_9ACTN</name>
<organism evidence="3 4">
    <name type="scientific">Streptomyces telluris</name>
    <dbReference type="NCBI Taxonomy" id="2720021"/>
    <lineage>
        <taxon>Bacteria</taxon>
        <taxon>Bacillati</taxon>
        <taxon>Actinomycetota</taxon>
        <taxon>Actinomycetes</taxon>
        <taxon>Kitasatosporales</taxon>
        <taxon>Streptomycetaceae</taxon>
        <taxon>Streptomyces</taxon>
    </lineage>
</organism>
<evidence type="ECO:0000256" key="2">
    <source>
        <dbReference type="SAM" id="Phobius"/>
    </source>
</evidence>
<dbReference type="AlphaFoldDB" id="A0A9X2LG29"/>
<comment type="caution">
    <text evidence="3">The sequence shown here is derived from an EMBL/GenBank/DDBJ whole genome shotgun (WGS) entry which is preliminary data.</text>
</comment>
<proteinExistence type="predicted"/>
<sequence>MSRRTGTQHPDGTGPAGPERRPSPTEVVALVNGTTASLGSTYLLTSSALITVLAGVLAAAVAALHFVLGS</sequence>
<dbReference type="EMBL" id="JANIID010000008">
    <property type="protein sequence ID" value="MCQ8770493.1"/>
    <property type="molecule type" value="Genomic_DNA"/>
</dbReference>
<feature type="compositionally biased region" description="Polar residues" evidence="1">
    <location>
        <begin position="1"/>
        <end position="10"/>
    </location>
</feature>
<keyword evidence="2" id="KW-0472">Membrane</keyword>
<evidence type="ECO:0000256" key="1">
    <source>
        <dbReference type="SAM" id="MobiDB-lite"/>
    </source>
</evidence>